<comment type="catalytic activity">
    <reaction evidence="13">
        <text>[GlcNAc-(1-&gt;4)-Mur2Ac(oyl-L-Ala-gamma-D-Glu-L-Lys-D-Ala-D-Ala)](n)-di-trans,octa-cis-undecaprenyl diphosphate + beta-D-GlcNAc-(1-&gt;4)-Mur2Ac(oyl-L-Ala-gamma-D-Glu-L-Lys-D-Ala-D-Ala)-di-trans,octa-cis-undecaprenyl diphosphate = [GlcNAc-(1-&gt;4)-Mur2Ac(oyl-L-Ala-gamma-D-Glu-L-Lys-D-Ala-D-Ala)](n+1)-di-trans,octa-cis-undecaprenyl diphosphate + di-trans,octa-cis-undecaprenyl diphosphate + H(+)</text>
        <dbReference type="Rhea" id="RHEA:23708"/>
        <dbReference type="Rhea" id="RHEA-COMP:9602"/>
        <dbReference type="Rhea" id="RHEA-COMP:9603"/>
        <dbReference type="ChEBI" id="CHEBI:15378"/>
        <dbReference type="ChEBI" id="CHEBI:58405"/>
        <dbReference type="ChEBI" id="CHEBI:60033"/>
        <dbReference type="ChEBI" id="CHEBI:78435"/>
        <dbReference type="EC" id="2.4.99.28"/>
    </reaction>
</comment>
<dbReference type="GO" id="GO:0030288">
    <property type="term" value="C:outer membrane-bounded periplasmic space"/>
    <property type="evidence" value="ECO:0007669"/>
    <property type="project" value="TreeGrafter"/>
</dbReference>
<name>A0A841INS4_9ACTN</name>
<dbReference type="PANTHER" id="PTHR32282:SF33">
    <property type="entry name" value="PEPTIDOGLYCAN GLYCOSYLTRANSFERASE"/>
    <property type="match status" value="1"/>
</dbReference>
<dbReference type="GO" id="GO:0008658">
    <property type="term" value="F:penicillin binding"/>
    <property type="evidence" value="ECO:0007669"/>
    <property type="project" value="InterPro"/>
</dbReference>
<evidence type="ECO:0000256" key="9">
    <source>
        <dbReference type="ARBA" id="ARBA00022984"/>
    </source>
</evidence>
<dbReference type="Gene3D" id="3.40.710.10">
    <property type="entry name" value="DD-peptidase/beta-lactamase superfamily"/>
    <property type="match status" value="1"/>
</dbReference>
<keyword evidence="7" id="KW-0378">Hydrolase</keyword>
<dbReference type="EMBL" id="JACHJO010000006">
    <property type="protein sequence ID" value="MBB6120397.1"/>
    <property type="molecule type" value="Genomic_DNA"/>
</dbReference>
<evidence type="ECO:0000256" key="11">
    <source>
        <dbReference type="ARBA" id="ARBA00023316"/>
    </source>
</evidence>
<evidence type="ECO:0000256" key="10">
    <source>
        <dbReference type="ARBA" id="ARBA00023268"/>
    </source>
</evidence>
<dbReference type="InterPro" id="IPR001264">
    <property type="entry name" value="Glyco_trans_51"/>
</dbReference>
<accession>A0A841INS4</accession>
<reference evidence="17 18" key="1">
    <citation type="submission" date="2020-08" db="EMBL/GenBank/DDBJ databases">
        <title>Genomic Encyclopedia of Type Strains, Phase III (KMG-III): the genomes of soil and plant-associated and newly described type strains.</title>
        <authorList>
            <person name="Whitman W."/>
        </authorList>
    </citation>
    <scope>NUCLEOTIDE SEQUENCE [LARGE SCALE GENOMIC DNA]</scope>
    <source>
        <strain evidence="17 18">CECT 8712</strain>
    </source>
</reference>
<evidence type="ECO:0000259" key="16">
    <source>
        <dbReference type="Pfam" id="PF00912"/>
    </source>
</evidence>
<evidence type="ECO:0000256" key="4">
    <source>
        <dbReference type="ARBA" id="ARBA00022670"/>
    </source>
</evidence>
<dbReference type="GO" id="GO:0006508">
    <property type="term" value="P:proteolysis"/>
    <property type="evidence" value="ECO:0007669"/>
    <property type="project" value="UniProtKB-KW"/>
</dbReference>
<keyword evidence="14" id="KW-1133">Transmembrane helix</keyword>
<comment type="similarity">
    <text evidence="1">In the C-terminal section; belongs to the transpeptidase family.</text>
</comment>
<dbReference type="SUPFAM" id="SSF53955">
    <property type="entry name" value="Lysozyme-like"/>
    <property type="match status" value="1"/>
</dbReference>
<evidence type="ECO:0000256" key="14">
    <source>
        <dbReference type="SAM" id="Phobius"/>
    </source>
</evidence>
<evidence type="ECO:0000256" key="12">
    <source>
        <dbReference type="ARBA" id="ARBA00034000"/>
    </source>
</evidence>
<keyword evidence="3 17" id="KW-0121">Carboxypeptidase</keyword>
<protein>
    <submittedName>
        <fullName evidence="17">Membrane peptidoglycan carboxypeptidase</fullName>
    </submittedName>
</protein>
<keyword evidence="6" id="KW-0808">Transferase</keyword>
<evidence type="ECO:0000256" key="1">
    <source>
        <dbReference type="ARBA" id="ARBA00007090"/>
    </source>
</evidence>
<evidence type="ECO:0000259" key="15">
    <source>
        <dbReference type="Pfam" id="PF00905"/>
    </source>
</evidence>
<dbReference type="GO" id="GO:0009002">
    <property type="term" value="F:serine-type D-Ala-D-Ala carboxypeptidase activity"/>
    <property type="evidence" value="ECO:0007669"/>
    <property type="project" value="UniProtKB-EC"/>
</dbReference>
<evidence type="ECO:0000256" key="8">
    <source>
        <dbReference type="ARBA" id="ARBA00022960"/>
    </source>
</evidence>
<dbReference type="GO" id="GO:0071555">
    <property type="term" value="P:cell wall organization"/>
    <property type="evidence" value="ECO:0007669"/>
    <property type="project" value="UniProtKB-KW"/>
</dbReference>
<keyword evidence="4" id="KW-0645">Protease</keyword>
<feature type="domain" description="Penicillin-binding protein transpeptidase" evidence="15">
    <location>
        <begin position="362"/>
        <end position="623"/>
    </location>
</feature>
<evidence type="ECO:0000313" key="17">
    <source>
        <dbReference type="EMBL" id="MBB6120397.1"/>
    </source>
</evidence>
<dbReference type="GO" id="GO:0008955">
    <property type="term" value="F:peptidoglycan glycosyltransferase activity"/>
    <property type="evidence" value="ECO:0007669"/>
    <property type="project" value="UniProtKB-EC"/>
</dbReference>
<evidence type="ECO:0000256" key="13">
    <source>
        <dbReference type="ARBA" id="ARBA00049902"/>
    </source>
</evidence>
<evidence type="ECO:0000256" key="3">
    <source>
        <dbReference type="ARBA" id="ARBA00022645"/>
    </source>
</evidence>
<comment type="caution">
    <text evidence="17">The sequence shown here is derived from an EMBL/GenBank/DDBJ whole genome shotgun (WGS) entry which is preliminary data.</text>
</comment>
<keyword evidence="10" id="KW-0511">Multifunctional enzyme</keyword>
<dbReference type="InterPro" id="IPR036950">
    <property type="entry name" value="PBP_transglycosylase"/>
</dbReference>
<dbReference type="PANTHER" id="PTHR32282">
    <property type="entry name" value="BINDING PROTEIN TRANSPEPTIDASE, PUTATIVE-RELATED"/>
    <property type="match status" value="1"/>
</dbReference>
<feature type="transmembrane region" description="Helical" evidence="14">
    <location>
        <begin position="21"/>
        <end position="40"/>
    </location>
</feature>
<dbReference type="InterPro" id="IPR001460">
    <property type="entry name" value="PCN-bd_Tpept"/>
</dbReference>
<comment type="similarity">
    <text evidence="2">In the N-terminal section; belongs to the glycosyltransferase 51 family.</text>
</comment>
<dbReference type="SUPFAM" id="SSF56601">
    <property type="entry name" value="beta-lactamase/transpeptidase-like"/>
    <property type="match status" value="1"/>
</dbReference>
<dbReference type="AlphaFoldDB" id="A0A841INS4"/>
<evidence type="ECO:0000256" key="2">
    <source>
        <dbReference type="ARBA" id="ARBA00007739"/>
    </source>
</evidence>
<comment type="catalytic activity">
    <reaction evidence="12">
        <text>Preferential cleavage: (Ac)2-L-Lys-D-Ala-|-D-Ala. Also transpeptidation of peptidyl-alanyl moieties that are N-acyl substituents of D-alanine.</text>
        <dbReference type="EC" id="3.4.16.4"/>
    </reaction>
</comment>
<feature type="domain" description="Glycosyl transferase family 51" evidence="16">
    <location>
        <begin position="77"/>
        <end position="260"/>
    </location>
</feature>
<evidence type="ECO:0000256" key="5">
    <source>
        <dbReference type="ARBA" id="ARBA00022676"/>
    </source>
</evidence>
<dbReference type="FunFam" id="1.10.3810.10:FF:000001">
    <property type="entry name" value="Penicillin-binding protein 1A"/>
    <property type="match status" value="1"/>
</dbReference>
<keyword evidence="14" id="KW-0812">Transmembrane</keyword>
<dbReference type="InterPro" id="IPR050396">
    <property type="entry name" value="Glycosyltr_51/Transpeptidase"/>
</dbReference>
<dbReference type="GO" id="GO:0008360">
    <property type="term" value="P:regulation of cell shape"/>
    <property type="evidence" value="ECO:0007669"/>
    <property type="project" value="UniProtKB-KW"/>
</dbReference>
<dbReference type="InterPro" id="IPR012338">
    <property type="entry name" value="Beta-lactam/transpept-like"/>
</dbReference>
<dbReference type="Gene3D" id="1.10.3810.10">
    <property type="entry name" value="Biosynthetic peptidoglycan transglycosylase-like"/>
    <property type="match status" value="1"/>
</dbReference>
<evidence type="ECO:0000313" key="18">
    <source>
        <dbReference type="Proteomes" id="UP000536604"/>
    </source>
</evidence>
<keyword evidence="5" id="KW-0328">Glycosyltransferase</keyword>
<dbReference type="Pfam" id="PF00912">
    <property type="entry name" value="Transgly"/>
    <property type="match status" value="1"/>
</dbReference>
<sequence length="700" mass="75738">MRQPNPEGLTLADHKDTLWRMAAVSALAGLLAAALVLPWLGGLGLVARDAARGFMALPGDIEIPRLSERIVITDADGERIAEVAEREREVVPLDSISEWVPAALMAIEDERFYEHGGLDLQGVFRAAIRTAQGDTEGGSTISQQYVKNLLIEQAETEEEVESASRQTIMRKIVELRYAMDIEQRLTKDEIMQGYLNLAYFGAGAHGIEVAAKRYFSVSADELDPAQAATIVGLVRGPSYYNPLDNPEAARERRDIVLDRMGDAGYLTAEEVRRYKEQGLELDPTPRGGSCYHSKYPSFCDYVMHWLRDAEVLGETPEERDKVVGQGGITVRTTLDSDMQDAAQKAIEQYVPAGDSTKFATEVLVEPGTGAVRAMAQNMRYGYEDEPGTTSLNLAVDRADGGTYGYQAGSTFKAFTLAAALDEGMKYSTSFSSPTDTSVSGMRNCDGARLGRWNVHNAGDSSSGHHNMITATKNSVNTYFAQLQKKVGLCDTAEMAERLGVHRADGEPLGVWSSFTLGDQEVSPLTVANAYATFAARGTYCEPHPVDAIVLDREGAGQDEEIEVPTECDEDRLSTEVADGVNHLLQQTFKGGTANGLDIGRPAAGKTGTTDSSAYAWFAGYTRNLAGAVAVGDIRGGEQHPLQGVQIGDNYYGIVYGATLPGPIWQATMREAVEPLPVEEFAASPKAFGNPSDKPSKRDDA</sequence>
<keyword evidence="8" id="KW-0133">Cell shape</keyword>
<dbReference type="GO" id="GO:0009252">
    <property type="term" value="P:peptidoglycan biosynthetic process"/>
    <property type="evidence" value="ECO:0007669"/>
    <property type="project" value="UniProtKB-KW"/>
</dbReference>
<keyword evidence="11" id="KW-0961">Cell wall biogenesis/degradation</keyword>
<gene>
    <name evidence="17" type="ORF">FHS13_002349</name>
</gene>
<evidence type="ECO:0000256" key="7">
    <source>
        <dbReference type="ARBA" id="ARBA00022801"/>
    </source>
</evidence>
<keyword evidence="9" id="KW-0573">Peptidoglycan synthesis</keyword>
<organism evidence="17 18">
    <name type="scientific">Nocardiopsis algeriensis</name>
    <dbReference type="NCBI Taxonomy" id="1478215"/>
    <lineage>
        <taxon>Bacteria</taxon>
        <taxon>Bacillati</taxon>
        <taxon>Actinomycetota</taxon>
        <taxon>Actinomycetes</taxon>
        <taxon>Streptosporangiales</taxon>
        <taxon>Nocardiopsidaceae</taxon>
        <taxon>Nocardiopsis</taxon>
    </lineage>
</organism>
<keyword evidence="18" id="KW-1185">Reference proteome</keyword>
<dbReference type="Proteomes" id="UP000536604">
    <property type="component" value="Unassembled WGS sequence"/>
</dbReference>
<keyword evidence="14" id="KW-0472">Membrane</keyword>
<proteinExistence type="inferred from homology"/>
<evidence type="ECO:0000256" key="6">
    <source>
        <dbReference type="ARBA" id="ARBA00022679"/>
    </source>
</evidence>
<dbReference type="InterPro" id="IPR023346">
    <property type="entry name" value="Lysozyme-like_dom_sf"/>
</dbReference>
<dbReference type="Pfam" id="PF00905">
    <property type="entry name" value="Transpeptidase"/>
    <property type="match status" value="1"/>
</dbReference>